<dbReference type="GO" id="GO:0010629">
    <property type="term" value="P:negative regulation of gene expression"/>
    <property type="evidence" value="ECO:0007669"/>
    <property type="project" value="TreeGrafter"/>
</dbReference>
<proteinExistence type="predicted"/>
<dbReference type="PANTHER" id="PTHR14453">
    <property type="entry name" value="PARP/ZINC FINGER CCCH TYPE DOMAIN CONTAINING PROTEIN"/>
    <property type="match status" value="1"/>
</dbReference>
<evidence type="ECO:0000259" key="4">
    <source>
        <dbReference type="PROSITE" id="PS51154"/>
    </source>
</evidence>
<dbReference type="InterPro" id="IPR002589">
    <property type="entry name" value="Macro_dom"/>
</dbReference>
<gene>
    <name evidence="5" type="ORF">K0B96_10825</name>
</gene>
<reference evidence="5" key="1">
    <citation type="submission" date="2021-08" db="EMBL/GenBank/DDBJ databases">
        <title>Genome of a novel bacterium of the phylum Verrucomicrobia, Oleiharenicola sp. KSB-15.</title>
        <authorList>
            <person name="Chung J.-H."/>
            <person name="Ahn J.-H."/>
            <person name="Yoon Y."/>
            <person name="Kim D.-Y."/>
            <person name="An S.-H."/>
            <person name="Park I."/>
            <person name="Yeon J."/>
        </authorList>
    </citation>
    <scope>NUCLEOTIDE SEQUENCE</scope>
    <source>
        <strain evidence="5">KSB-15</strain>
    </source>
</reference>
<dbReference type="AlphaFoldDB" id="A0A8F9XK81"/>
<dbReference type="SUPFAM" id="SSF52949">
    <property type="entry name" value="Macro domain-like"/>
    <property type="match status" value="1"/>
</dbReference>
<dbReference type="SMART" id="SM00506">
    <property type="entry name" value="A1pp"/>
    <property type="match status" value="1"/>
</dbReference>
<keyword evidence="3" id="KW-0520">NAD</keyword>
<dbReference type="EMBL" id="CP080507">
    <property type="protein sequence ID" value="QYM77814.1"/>
    <property type="molecule type" value="Genomic_DNA"/>
</dbReference>
<organism evidence="5 6">
    <name type="scientific">Horticoccus luteus</name>
    <dbReference type="NCBI Taxonomy" id="2862869"/>
    <lineage>
        <taxon>Bacteria</taxon>
        <taxon>Pseudomonadati</taxon>
        <taxon>Verrucomicrobiota</taxon>
        <taxon>Opitutia</taxon>
        <taxon>Opitutales</taxon>
        <taxon>Opitutaceae</taxon>
        <taxon>Horticoccus</taxon>
    </lineage>
</organism>
<dbReference type="GO" id="GO:0005737">
    <property type="term" value="C:cytoplasm"/>
    <property type="evidence" value="ECO:0007669"/>
    <property type="project" value="TreeGrafter"/>
</dbReference>
<dbReference type="Gene3D" id="3.40.220.10">
    <property type="entry name" value="Leucine Aminopeptidase, subunit E, domain 1"/>
    <property type="match status" value="1"/>
</dbReference>
<dbReference type="Pfam" id="PF01661">
    <property type="entry name" value="Macro"/>
    <property type="match status" value="1"/>
</dbReference>
<feature type="domain" description="Macro" evidence="4">
    <location>
        <begin position="1"/>
        <end position="195"/>
    </location>
</feature>
<evidence type="ECO:0000256" key="2">
    <source>
        <dbReference type="ARBA" id="ARBA00022679"/>
    </source>
</evidence>
<name>A0A8F9XK81_9BACT</name>
<dbReference type="GO" id="GO:0016757">
    <property type="term" value="F:glycosyltransferase activity"/>
    <property type="evidence" value="ECO:0007669"/>
    <property type="project" value="UniProtKB-KW"/>
</dbReference>
<keyword evidence="2" id="KW-0808">Transferase</keyword>
<evidence type="ECO:0000256" key="3">
    <source>
        <dbReference type="ARBA" id="ARBA00023027"/>
    </source>
</evidence>
<keyword evidence="6" id="KW-1185">Reference proteome</keyword>
<evidence type="ECO:0000313" key="6">
    <source>
        <dbReference type="Proteomes" id="UP000825051"/>
    </source>
</evidence>
<dbReference type="KEGG" id="ole:K0B96_10825"/>
<sequence>MNIIYEGKLRRLGFTIAHADVLEAPVEAIVNSEETGFRLARNPNSLSGQIRMRYGENVQAELDQITRGEVQRPGTVLVTGGGDDFKYIFHAGFHDPADWPGRPGCSDEADYFQAIRACVAETLRLAQARQVASLAFPLLGCGAFGLSVHLLLQQFLDTLDQYDLTLAEGAELQVWLVIRDEAQMREVIQQFIAFTLGDRCRTVSLVLPSTKVAPLDRFGAVLQRRHPEDWAKWQLCRYAEVALEIMCYGLSRAAKISDPEEVLPEGEPATFGLVHEQARKAASADLDPTIWGARFFAGVISREDCAHALRSVRHERNNLAHGRKSISLGELETNCYVGLQLADWSRIPEMDGSLDLSQWKPWIVRRDSELTGAPREGLLERCQESVLRYVIPETGEMFALPKRINLPAALSVPR</sequence>
<dbReference type="Proteomes" id="UP000825051">
    <property type="component" value="Chromosome"/>
</dbReference>
<dbReference type="PROSITE" id="PS51154">
    <property type="entry name" value="MACRO"/>
    <property type="match status" value="1"/>
</dbReference>
<keyword evidence="1" id="KW-0328">Glycosyltransferase</keyword>
<dbReference type="PANTHER" id="PTHR14453:SF67">
    <property type="entry name" value="POLY [ADP-RIBOSE] POLYMERASE"/>
    <property type="match status" value="1"/>
</dbReference>
<evidence type="ECO:0000313" key="5">
    <source>
        <dbReference type="EMBL" id="QYM77814.1"/>
    </source>
</evidence>
<accession>A0A8F9XK81</accession>
<dbReference type="GO" id="GO:0003714">
    <property type="term" value="F:transcription corepressor activity"/>
    <property type="evidence" value="ECO:0007669"/>
    <property type="project" value="TreeGrafter"/>
</dbReference>
<dbReference type="RefSeq" id="WP_220160918.1">
    <property type="nucleotide sequence ID" value="NZ_CP080507.1"/>
</dbReference>
<evidence type="ECO:0000256" key="1">
    <source>
        <dbReference type="ARBA" id="ARBA00022676"/>
    </source>
</evidence>
<protein>
    <submittedName>
        <fullName evidence="5">Macro domain-containing protein</fullName>
    </submittedName>
</protein>
<dbReference type="InterPro" id="IPR043472">
    <property type="entry name" value="Macro_dom-like"/>
</dbReference>
<dbReference type="InterPro" id="IPR052056">
    <property type="entry name" value="Mono-ARTD/PARP"/>
</dbReference>